<evidence type="ECO:0000256" key="4">
    <source>
        <dbReference type="ARBA" id="ARBA00023136"/>
    </source>
</evidence>
<dbReference type="InterPro" id="IPR000276">
    <property type="entry name" value="GPCR_Rhodpsn"/>
</dbReference>
<dbReference type="OMA" id="WGRNANI"/>
<dbReference type="GO" id="GO:0016020">
    <property type="term" value="C:membrane"/>
    <property type="evidence" value="ECO:0007669"/>
    <property type="project" value="UniProtKB-SubCell"/>
</dbReference>
<keyword evidence="4 5" id="KW-0472">Membrane</keyword>
<dbReference type="PRINTS" id="PR00237">
    <property type="entry name" value="GPCRRHODOPSN"/>
</dbReference>
<dbReference type="PANTHER" id="PTHR46641">
    <property type="entry name" value="FMRFAMIDE RECEPTOR-RELATED"/>
    <property type="match status" value="1"/>
</dbReference>
<dbReference type="EMBL" id="KB308885">
    <property type="protein sequence ID" value="ELT96225.1"/>
    <property type="molecule type" value="Genomic_DNA"/>
</dbReference>
<protein>
    <recommendedName>
        <fullName evidence="6">G-protein coupled receptors family 1 profile domain-containing protein</fullName>
    </recommendedName>
</protein>
<feature type="transmembrane region" description="Helical" evidence="5">
    <location>
        <begin position="284"/>
        <end position="306"/>
    </location>
</feature>
<evidence type="ECO:0000313" key="8">
    <source>
        <dbReference type="EnsemblMetazoa" id="CapteP209735"/>
    </source>
</evidence>
<dbReference type="Pfam" id="PF00001">
    <property type="entry name" value="7tm_1"/>
    <property type="match status" value="1"/>
</dbReference>
<dbReference type="InterPro" id="IPR017452">
    <property type="entry name" value="GPCR_Rhodpsn_7TM"/>
</dbReference>
<dbReference type="Proteomes" id="UP000014760">
    <property type="component" value="Unassembled WGS sequence"/>
</dbReference>
<sequence length="347" mass="39318">MSMTTNTTSFFTEASAIAEKRFYPESTFIFWWEKVFLTILVVILGMIGNLLSFILLSRQRFRNSAAGFYMRALSLSDAGVMIGLVGNHTMRMYQVQIHSAIYCKIIYFIIKWLMAVSDWILGAMCLERSIAVSFPLKSKAFLKPRNNRIALGVILAMLALYYSYVFEAYGLKQGVCRTVSMSYPVAIRTMVDYTLVLVPMFLIISSNIVIIVCIVRAARHQLTLTGSSDTNSTQSSLIAMLISISFAFVVLKSPYYLIKVILPASLTKKVGYVFVTREDAVYRMMLGIFTINMYVNHAVNFYLYMLSGKEYRKELKMMITSLCKRGTANKMEMSNTTSITISTTDTK</sequence>
<feature type="transmembrane region" description="Helical" evidence="5">
    <location>
        <begin position="105"/>
        <end position="126"/>
    </location>
</feature>
<dbReference type="EMBL" id="AMQN01002310">
    <property type="status" value="NOT_ANNOTATED_CDS"/>
    <property type="molecule type" value="Genomic_DNA"/>
</dbReference>
<feature type="transmembrane region" description="Helical" evidence="5">
    <location>
        <begin position="35"/>
        <end position="56"/>
    </location>
</feature>
<feature type="transmembrane region" description="Helical" evidence="5">
    <location>
        <begin position="236"/>
        <end position="258"/>
    </location>
</feature>
<name>R7TZ55_CAPTE</name>
<reference evidence="7 9" key="2">
    <citation type="journal article" date="2013" name="Nature">
        <title>Insights into bilaterian evolution from three spiralian genomes.</title>
        <authorList>
            <person name="Simakov O."/>
            <person name="Marletaz F."/>
            <person name="Cho S.J."/>
            <person name="Edsinger-Gonzales E."/>
            <person name="Havlak P."/>
            <person name="Hellsten U."/>
            <person name="Kuo D.H."/>
            <person name="Larsson T."/>
            <person name="Lv J."/>
            <person name="Arendt D."/>
            <person name="Savage R."/>
            <person name="Osoegawa K."/>
            <person name="de Jong P."/>
            <person name="Grimwood J."/>
            <person name="Chapman J.A."/>
            <person name="Shapiro H."/>
            <person name="Aerts A."/>
            <person name="Otillar R.P."/>
            <person name="Terry A.Y."/>
            <person name="Boore J.L."/>
            <person name="Grigoriev I.V."/>
            <person name="Lindberg D.R."/>
            <person name="Seaver E.C."/>
            <person name="Weisblat D.A."/>
            <person name="Putnam N.H."/>
            <person name="Rokhsar D.S."/>
        </authorList>
    </citation>
    <scope>NUCLEOTIDE SEQUENCE</scope>
    <source>
        <strain evidence="7 9">I ESC-2004</strain>
    </source>
</reference>
<dbReference type="HOGENOM" id="CLU_802249_0_0_1"/>
<dbReference type="STRING" id="283909.R7TZ55"/>
<gene>
    <name evidence="7" type="ORF">CAPTEDRAFT_209735</name>
</gene>
<dbReference type="EnsemblMetazoa" id="CapteT209735">
    <property type="protein sequence ID" value="CapteP209735"/>
    <property type="gene ID" value="CapteG209735"/>
</dbReference>
<dbReference type="Gene3D" id="1.20.1070.10">
    <property type="entry name" value="Rhodopsin 7-helix transmembrane proteins"/>
    <property type="match status" value="1"/>
</dbReference>
<dbReference type="OrthoDB" id="10033446at2759"/>
<dbReference type="GO" id="GO:0004930">
    <property type="term" value="F:G protein-coupled receptor activity"/>
    <property type="evidence" value="ECO:0007669"/>
    <property type="project" value="InterPro"/>
</dbReference>
<evidence type="ECO:0000256" key="1">
    <source>
        <dbReference type="ARBA" id="ARBA00004370"/>
    </source>
</evidence>
<evidence type="ECO:0000313" key="7">
    <source>
        <dbReference type="EMBL" id="ELT96225.1"/>
    </source>
</evidence>
<evidence type="ECO:0000313" key="9">
    <source>
        <dbReference type="Proteomes" id="UP000014760"/>
    </source>
</evidence>
<evidence type="ECO:0000259" key="6">
    <source>
        <dbReference type="PROSITE" id="PS50262"/>
    </source>
</evidence>
<dbReference type="AlphaFoldDB" id="R7TZ55"/>
<keyword evidence="3 5" id="KW-1133">Transmembrane helix</keyword>
<comment type="subcellular location">
    <subcellularLocation>
        <location evidence="1">Membrane</location>
    </subcellularLocation>
</comment>
<evidence type="ECO:0000256" key="3">
    <source>
        <dbReference type="ARBA" id="ARBA00022989"/>
    </source>
</evidence>
<dbReference type="SUPFAM" id="SSF81321">
    <property type="entry name" value="Family A G protein-coupled receptor-like"/>
    <property type="match status" value="1"/>
</dbReference>
<feature type="transmembrane region" description="Helical" evidence="5">
    <location>
        <begin position="193"/>
        <end position="215"/>
    </location>
</feature>
<reference evidence="9" key="1">
    <citation type="submission" date="2012-12" db="EMBL/GenBank/DDBJ databases">
        <authorList>
            <person name="Hellsten U."/>
            <person name="Grimwood J."/>
            <person name="Chapman J.A."/>
            <person name="Shapiro H."/>
            <person name="Aerts A."/>
            <person name="Otillar R.P."/>
            <person name="Terry A.Y."/>
            <person name="Boore J.L."/>
            <person name="Simakov O."/>
            <person name="Marletaz F."/>
            <person name="Cho S.-J."/>
            <person name="Edsinger-Gonzales E."/>
            <person name="Havlak P."/>
            <person name="Kuo D.-H."/>
            <person name="Larsson T."/>
            <person name="Lv J."/>
            <person name="Arendt D."/>
            <person name="Savage R."/>
            <person name="Osoegawa K."/>
            <person name="de Jong P."/>
            <person name="Lindberg D.R."/>
            <person name="Seaver E.C."/>
            <person name="Weisblat D.A."/>
            <person name="Putnam N.H."/>
            <person name="Grigoriev I.V."/>
            <person name="Rokhsar D.S."/>
        </authorList>
    </citation>
    <scope>NUCLEOTIDE SEQUENCE</scope>
    <source>
        <strain evidence="9">I ESC-2004</strain>
    </source>
</reference>
<reference evidence="8" key="3">
    <citation type="submission" date="2015-06" db="UniProtKB">
        <authorList>
            <consortium name="EnsemblMetazoa"/>
        </authorList>
    </citation>
    <scope>IDENTIFICATION</scope>
</reference>
<dbReference type="PANTHER" id="PTHR46641:SF25">
    <property type="entry name" value="CNMAMIDE RECEPTOR-RELATED"/>
    <property type="match status" value="1"/>
</dbReference>
<feature type="transmembrane region" description="Helical" evidence="5">
    <location>
        <begin position="68"/>
        <end position="85"/>
    </location>
</feature>
<evidence type="ECO:0000256" key="2">
    <source>
        <dbReference type="ARBA" id="ARBA00022692"/>
    </source>
</evidence>
<keyword evidence="9" id="KW-1185">Reference proteome</keyword>
<dbReference type="InterPro" id="IPR052954">
    <property type="entry name" value="GPCR-Ligand_Int"/>
</dbReference>
<feature type="domain" description="G-protein coupled receptors family 1 profile" evidence="6">
    <location>
        <begin position="48"/>
        <end position="304"/>
    </location>
</feature>
<feature type="transmembrane region" description="Helical" evidence="5">
    <location>
        <begin position="147"/>
        <end position="164"/>
    </location>
</feature>
<evidence type="ECO:0000256" key="5">
    <source>
        <dbReference type="SAM" id="Phobius"/>
    </source>
</evidence>
<organism evidence="7">
    <name type="scientific">Capitella teleta</name>
    <name type="common">Polychaete worm</name>
    <dbReference type="NCBI Taxonomy" id="283909"/>
    <lineage>
        <taxon>Eukaryota</taxon>
        <taxon>Metazoa</taxon>
        <taxon>Spiralia</taxon>
        <taxon>Lophotrochozoa</taxon>
        <taxon>Annelida</taxon>
        <taxon>Polychaeta</taxon>
        <taxon>Sedentaria</taxon>
        <taxon>Scolecida</taxon>
        <taxon>Capitellidae</taxon>
        <taxon>Capitella</taxon>
    </lineage>
</organism>
<keyword evidence="2 5" id="KW-0812">Transmembrane</keyword>
<dbReference type="PROSITE" id="PS50262">
    <property type="entry name" value="G_PROTEIN_RECEP_F1_2"/>
    <property type="match status" value="1"/>
</dbReference>
<accession>R7TZ55</accession>
<proteinExistence type="predicted"/>